<keyword evidence="1" id="KW-0812">Transmembrane</keyword>
<keyword evidence="1" id="KW-1133">Transmembrane helix</keyword>
<evidence type="ECO:0000256" key="1">
    <source>
        <dbReference type="SAM" id="Phobius"/>
    </source>
</evidence>
<feature type="transmembrane region" description="Helical" evidence="1">
    <location>
        <begin position="72"/>
        <end position="93"/>
    </location>
</feature>
<dbReference type="Proteomes" id="UP001153069">
    <property type="component" value="Unassembled WGS sequence"/>
</dbReference>
<proteinExistence type="predicted"/>
<dbReference type="AlphaFoldDB" id="A0A9N8DL33"/>
<feature type="transmembrane region" description="Helical" evidence="1">
    <location>
        <begin position="212"/>
        <end position="233"/>
    </location>
</feature>
<dbReference type="EMBL" id="CAICTM010000143">
    <property type="protein sequence ID" value="CAB9502709.1"/>
    <property type="molecule type" value="Genomic_DNA"/>
</dbReference>
<feature type="transmembrane region" description="Helical" evidence="1">
    <location>
        <begin position="123"/>
        <end position="154"/>
    </location>
</feature>
<gene>
    <name evidence="2" type="ORF">SEMRO_144_G066830.1</name>
</gene>
<protein>
    <submittedName>
        <fullName evidence="2">Uncharacterized protein</fullName>
    </submittedName>
</protein>
<evidence type="ECO:0000313" key="3">
    <source>
        <dbReference type="Proteomes" id="UP001153069"/>
    </source>
</evidence>
<reference evidence="2" key="1">
    <citation type="submission" date="2020-06" db="EMBL/GenBank/DDBJ databases">
        <authorList>
            <consortium name="Plant Systems Biology data submission"/>
        </authorList>
    </citation>
    <scope>NUCLEOTIDE SEQUENCE</scope>
    <source>
        <strain evidence="2">D6</strain>
    </source>
</reference>
<comment type="caution">
    <text evidence="2">The sequence shown here is derived from an EMBL/GenBank/DDBJ whole genome shotgun (WGS) entry which is preliminary data.</text>
</comment>
<keyword evidence="1" id="KW-0472">Membrane</keyword>
<name>A0A9N8DL33_9STRA</name>
<feature type="transmembrane region" description="Helical" evidence="1">
    <location>
        <begin position="175"/>
        <end position="200"/>
    </location>
</feature>
<accession>A0A9N8DL33</accession>
<sequence length="365" mass="40554">MMRDIGQENRGAGILTRRSSVAHRTHQQPSIQQVPNHYYPIVSTSTPVVSGTTGMEDDPYFGMWMYPELMDIVALVAALCLGVASTSLSAFSAEEIAPANERYLAQKESSTGPWSKGSAPVSFGIMIFCGLATSLSSLCLVLSVGARFMLTYIANLDNDSPARTFLLQWANPMSIVVMITWYLALGCAAGSFYWIGWVVFPPEIASSATIVAFGYVFVIGIALLFFFSIYVAWKSIRLHKKKKHASSTPQRIQETPIRTNQQQIFGHIVVEQEVAHQVTNQSASYSSQNNFKQSCSFTDETVELESSCNKDSQSRMEDHTASLKTKEYSEKEAMEKIRFLREKLRNLEMDLLESSKPSSTSVLSI</sequence>
<organism evidence="2 3">
    <name type="scientific">Seminavis robusta</name>
    <dbReference type="NCBI Taxonomy" id="568900"/>
    <lineage>
        <taxon>Eukaryota</taxon>
        <taxon>Sar</taxon>
        <taxon>Stramenopiles</taxon>
        <taxon>Ochrophyta</taxon>
        <taxon>Bacillariophyta</taxon>
        <taxon>Bacillariophyceae</taxon>
        <taxon>Bacillariophycidae</taxon>
        <taxon>Naviculales</taxon>
        <taxon>Naviculaceae</taxon>
        <taxon>Seminavis</taxon>
    </lineage>
</organism>
<keyword evidence="3" id="KW-1185">Reference proteome</keyword>
<evidence type="ECO:0000313" key="2">
    <source>
        <dbReference type="EMBL" id="CAB9502709.1"/>
    </source>
</evidence>